<evidence type="ECO:0000313" key="2">
    <source>
        <dbReference type="Proteomes" id="UP000240010"/>
    </source>
</evidence>
<dbReference type="RefSeq" id="WP_104430237.1">
    <property type="nucleotide sequence ID" value="NZ_PTIZ01000014.1"/>
</dbReference>
<dbReference type="Pfam" id="PF06945">
    <property type="entry name" value="DUF1289"/>
    <property type="match status" value="1"/>
</dbReference>
<dbReference type="EMBL" id="PTIZ01000014">
    <property type="protein sequence ID" value="PPK73419.1"/>
    <property type="molecule type" value="Genomic_DNA"/>
</dbReference>
<dbReference type="InterPro" id="IPR010710">
    <property type="entry name" value="DUF1289"/>
</dbReference>
<comment type="caution">
    <text evidence="1">The sequence shown here is derived from an EMBL/GenBank/DDBJ whole genome shotgun (WGS) entry which is preliminary data.</text>
</comment>
<organism evidence="1 2">
    <name type="scientific">Methylobacter tundripaludum</name>
    <dbReference type="NCBI Taxonomy" id="173365"/>
    <lineage>
        <taxon>Bacteria</taxon>
        <taxon>Pseudomonadati</taxon>
        <taxon>Pseudomonadota</taxon>
        <taxon>Gammaproteobacteria</taxon>
        <taxon>Methylococcales</taxon>
        <taxon>Methylococcaceae</taxon>
        <taxon>Methylobacter</taxon>
    </lineage>
</organism>
<name>A0A2S6H7F6_9GAMM</name>
<sequence length="71" mass="7846">MKFNPCTDNCTYEGARCEGCGRTHEEIAETKKLVMAAVDFAQTQGYENIEDFANAIGQSILKKLKKSAAKK</sequence>
<dbReference type="Proteomes" id="UP000240010">
    <property type="component" value="Unassembled WGS sequence"/>
</dbReference>
<proteinExistence type="predicted"/>
<dbReference type="AlphaFoldDB" id="A0A2S6H7F6"/>
<evidence type="ECO:0000313" key="1">
    <source>
        <dbReference type="EMBL" id="PPK73419.1"/>
    </source>
</evidence>
<reference evidence="1 2" key="1">
    <citation type="submission" date="2018-02" db="EMBL/GenBank/DDBJ databases">
        <title>Subsurface microbial communities from deep shales in Ohio and West Virginia, USA.</title>
        <authorList>
            <person name="Wrighton K."/>
        </authorList>
    </citation>
    <scope>NUCLEOTIDE SEQUENCE [LARGE SCALE GENOMIC DNA]</scope>
    <source>
        <strain evidence="1 2">OWC-DMM</strain>
    </source>
</reference>
<accession>A0A2S6H7F6</accession>
<gene>
    <name evidence="1" type="ORF">B0F87_11415</name>
</gene>
<protein>
    <submittedName>
        <fullName evidence="1">Uncharacterized protein DUF1289</fullName>
    </submittedName>
</protein>